<keyword evidence="1" id="KW-0472">Membrane</keyword>
<gene>
    <name evidence="2" type="ORF">IAC76_02210</name>
</gene>
<comment type="caution">
    <text evidence="2">The sequence shown here is derived from an EMBL/GenBank/DDBJ whole genome shotgun (WGS) entry which is preliminary data.</text>
</comment>
<reference evidence="2" key="1">
    <citation type="submission" date="2020-10" db="EMBL/GenBank/DDBJ databases">
        <authorList>
            <person name="Gilroy R."/>
        </authorList>
    </citation>
    <scope>NUCLEOTIDE SEQUENCE</scope>
    <source>
        <strain evidence="2">10192</strain>
    </source>
</reference>
<dbReference type="InterPro" id="IPR007427">
    <property type="entry name" value="DUF475"/>
</dbReference>
<feature type="transmembrane region" description="Helical" evidence="1">
    <location>
        <begin position="29"/>
        <end position="50"/>
    </location>
</feature>
<dbReference type="Proteomes" id="UP000823632">
    <property type="component" value="Unassembled WGS sequence"/>
</dbReference>
<name>A0A9D9DLZ7_9BACT</name>
<keyword evidence="1" id="KW-0812">Transmembrane</keyword>
<organism evidence="2 3">
    <name type="scientific">Candidatus Scatousia excrementipullorum</name>
    <dbReference type="NCBI Taxonomy" id="2840936"/>
    <lineage>
        <taxon>Bacteria</taxon>
        <taxon>Candidatus Scatousia</taxon>
    </lineage>
</organism>
<accession>A0A9D9DLZ7</accession>
<reference evidence="2" key="2">
    <citation type="journal article" date="2021" name="PeerJ">
        <title>Extensive microbial diversity within the chicken gut microbiome revealed by metagenomics and culture.</title>
        <authorList>
            <person name="Gilroy R."/>
            <person name="Ravi A."/>
            <person name="Getino M."/>
            <person name="Pursley I."/>
            <person name="Horton D.L."/>
            <person name="Alikhan N.F."/>
            <person name="Baker D."/>
            <person name="Gharbi K."/>
            <person name="Hall N."/>
            <person name="Watson M."/>
            <person name="Adriaenssens E.M."/>
            <person name="Foster-Nyarko E."/>
            <person name="Jarju S."/>
            <person name="Secka A."/>
            <person name="Antonio M."/>
            <person name="Oren A."/>
            <person name="Chaudhuri R.R."/>
            <person name="La Ragione R."/>
            <person name="Hildebrand F."/>
            <person name="Pallen M.J."/>
        </authorList>
    </citation>
    <scope>NUCLEOTIDE SEQUENCE</scope>
    <source>
        <strain evidence="2">10192</strain>
    </source>
</reference>
<feature type="non-terminal residue" evidence="2">
    <location>
        <position position="245"/>
    </location>
</feature>
<feature type="transmembrane region" description="Helical" evidence="1">
    <location>
        <begin position="189"/>
        <end position="212"/>
    </location>
</feature>
<dbReference type="EMBL" id="JADIND010000047">
    <property type="protein sequence ID" value="MBO8430179.1"/>
    <property type="molecule type" value="Genomic_DNA"/>
</dbReference>
<evidence type="ECO:0000256" key="1">
    <source>
        <dbReference type="SAM" id="Phobius"/>
    </source>
</evidence>
<sequence length="245" mass="27614">MLEYFLGSYIVTIAGLVGAYFWGEHVHNGTGLTCVFIAIVLGILEVSLSFDNAVVNAMKLEKMSHKWRHRFLTWGIAIAVFGMRFLFPILVVSIFAKLSMLEVAKIATSDSMRYAHYLHQTHAPIVTFGGMFLIMLFLNYFFNHEKDVHWIRHIEEPLSHLDHMKGIEIVIALFMLLATQNFVPAEQKVHVLIAGISGILTYLLIDGITHFLEKHEEMRAAKCAVQGAGCTGLISFIYLELIDAS</sequence>
<dbReference type="PANTHER" id="PTHR30238">
    <property type="entry name" value="MEMBRANE BOUND PREDICTED REDOX MODULATOR"/>
    <property type="match status" value="1"/>
</dbReference>
<feature type="transmembrane region" description="Helical" evidence="1">
    <location>
        <begin position="5"/>
        <end position="23"/>
    </location>
</feature>
<dbReference type="AlphaFoldDB" id="A0A9D9DLZ7"/>
<proteinExistence type="predicted"/>
<feature type="transmembrane region" description="Helical" evidence="1">
    <location>
        <begin position="122"/>
        <end position="142"/>
    </location>
</feature>
<feature type="transmembrane region" description="Helical" evidence="1">
    <location>
        <begin position="71"/>
        <end position="96"/>
    </location>
</feature>
<keyword evidence="1" id="KW-1133">Transmembrane helix</keyword>
<evidence type="ECO:0000313" key="2">
    <source>
        <dbReference type="EMBL" id="MBO8430179.1"/>
    </source>
</evidence>
<dbReference type="PANTHER" id="PTHR30238:SF4">
    <property type="entry name" value="SLL1022 PROTEIN"/>
    <property type="match status" value="1"/>
</dbReference>
<dbReference type="Pfam" id="PF04332">
    <property type="entry name" value="DUF475"/>
    <property type="match status" value="1"/>
</dbReference>
<evidence type="ECO:0000313" key="3">
    <source>
        <dbReference type="Proteomes" id="UP000823632"/>
    </source>
</evidence>
<protein>
    <submittedName>
        <fullName evidence="2">DUF475 domain-containing protein</fullName>
    </submittedName>
</protein>